<name>A0ABX1SZZ1_9BIFI</name>
<dbReference type="Proteomes" id="UP000553756">
    <property type="component" value="Unassembled WGS sequence"/>
</dbReference>
<sequence>MADDLIPSPETFDVGAEFRFKAAQAAIRRECGWHVAPSVTHTIRLDGTGGTTLLLPSKHVTAIDSLLLDGVEHVRDLRWSTAGSMVLTGGVRFPDLPGGIEVTLTDGWELDEVPDVQMIMLDIAARVMSAPGTVASQSTNGSSVTYRSSADGGVPNVALFASERQALAPYRLSWGAKP</sequence>
<organism evidence="1 2">
    <name type="scientific">Bifidobacterium panos</name>
    <dbReference type="NCBI Taxonomy" id="2675321"/>
    <lineage>
        <taxon>Bacteria</taxon>
        <taxon>Bacillati</taxon>
        <taxon>Actinomycetota</taxon>
        <taxon>Actinomycetes</taxon>
        <taxon>Bifidobacteriales</taxon>
        <taxon>Bifidobacteriaceae</taxon>
        <taxon>Bifidobacterium</taxon>
    </lineage>
</organism>
<accession>A0ABX1SZZ1</accession>
<protein>
    <submittedName>
        <fullName evidence="1">Uncharacterized protein</fullName>
    </submittedName>
</protein>
<comment type="caution">
    <text evidence="1">The sequence shown here is derived from an EMBL/GenBank/DDBJ whole genome shotgun (WGS) entry which is preliminary data.</text>
</comment>
<evidence type="ECO:0000313" key="2">
    <source>
        <dbReference type="Proteomes" id="UP000553756"/>
    </source>
</evidence>
<gene>
    <name evidence="1" type="ORF">G1C94_1354</name>
</gene>
<dbReference type="EMBL" id="JAAIIJ010000027">
    <property type="protein sequence ID" value="NMN02732.1"/>
    <property type="molecule type" value="Genomic_DNA"/>
</dbReference>
<dbReference type="RefSeq" id="WP_172146888.1">
    <property type="nucleotide sequence ID" value="NZ_JAAIIJ010000027.1"/>
</dbReference>
<keyword evidence="2" id="KW-1185">Reference proteome</keyword>
<reference evidence="1 2" key="1">
    <citation type="submission" date="2020-02" db="EMBL/GenBank/DDBJ databases">
        <title>Characterization of phylogenetic diversity of novel bifidobacterial species isolated in Czech ZOOs.</title>
        <authorList>
            <person name="Lugli G.A."/>
            <person name="Vera N.B."/>
            <person name="Ventura M."/>
        </authorList>
    </citation>
    <scope>NUCLEOTIDE SEQUENCE [LARGE SCALE GENOMIC DNA]</scope>
    <source>
        <strain evidence="1 2">DSM 109963</strain>
    </source>
</reference>
<evidence type="ECO:0000313" key="1">
    <source>
        <dbReference type="EMBL" id="NMN02732.1"/>
    </source>
</evidence>
<proteinExistence type="predicted"/>